<dbReference type="Pfam" id="PF01336">
    <property type="entry name" value="tRNA_anti-codon"/>
    <property type="match status" value="1"/>
</dbReference>
<evidence type="ECO:0000256" key="1">
    <source>
        <dbReference type="ARBA" id="ARBA00022490"/>
    </source>
</evidence>
<evidence type="ECO:0000256" key="2">
    <source>
        <dbReference type="ARBA" id="ARBA00022598"/>
    </source>
</evidence>
<evidence type="ECO:0000256" key="5">
    <source>
        <dbReference type="ARBA" id="ARBA00022840"/>
    </source>
</evidence>
<evidence type="ECO:0000259" key="10">
    <source>
        <dbReference type="Pfam" id="PF23783"/>
    </source>
</evidence>
<evidence type="ECO:0000256" key="4">
    <source>
        <dbReference type="ARBA" id="ARBA00022741"/>
    </source>
</evidence>
<dbReference type="EMBL" id="DQVM01000107">
    <property type="protein sequence ID" value="HIQ29997.1"/>
    <property type="molecule type" value="Genomic_DNA"/>
</dbReference>
<comment type="similarity">
    <text evidence="6">Belongs to the TiaS family.</text>
</comment>
<dbReference type="HAMAP" id="MF_01892">
    <property type="entry name" value="tRNA_Ile2_agm2C_synt"/>
    <property type="match status" value="1"/>
</dbReference>
<dbReference type="GO" id="GO:0002101">
    <property type="term" value="P:tRNA wobble cytosine modification"/>
    <property type="evidence" value="ECO:0007669"/>
    <property type="project" value="UniProtKB-UniRule"/>
</dbReference>
<comment type="function">
    <text evidence="6">ATP-dependent agmatine transferase that catalyzes the formation of 2-agmatinylcytidine (agm2C) at the wobble position (C34) of tRNA(Ile2), converting the codon specificity from AUG to AUA.</text>
</comment>
<dbReference type="PANTHER" id="PTHR40705">
    <property type="entry name" value="TRNA(ILE2) 2-AGMATINYLCYTIDINE SYNTHETASE TIAS"/>
    <property type="match status" value="1"/>
</dbReference>
<dbReference type="GO" id="GO:0016879">
    <property type="term" value="F:ligase activity, forming carbon-nitrogen bonds"/>
    <property type="evidence" value="ECO:0007669"/>
    <property type="project" value="UniProtKB-UniRule"/>
</dbReference>
<comment type="caution">
    <text evidence="11">The sequence shown here is derived from an EMBL/GenBank/DDBJ whole genome shotgun (WGS) entry which is preliminary data.</text>
</comment>
<feature type="domain" description="OB" evidence="7">
    <location>
        <begin position="274"/>
        <end position="349"/>
    </location>
</feature>
<dbReference type="PANTHER" id="PTHR40705:SF2">
    <property type="entry name" value="DUF1743 DOMAIN-CONTAINING PROTEIN"/>
    <property type="match status" value="1"/>
</dbReference>
<gene>
    <name evidence="6" type="primary">tiaS</name>
    <name evidence="11" type="ORF">EYH45_05475</name>
</gene>
<dbReference type="Gene3D" id="3.90.600.20">
    <property type="match status" value="1"/>
</dbReference>
<dbReference type="Gene3D" id="3.30.70.2200">
    <property type="match status" value="1"/>
</dbReference>
<dbReference type="Pfam" id="PF08489">
    <property type="entry name" value="TiaS_FLD"/>
    <property type="match status" value="1"/>
</dbReference>
<dbReference type="GO" id="GO:0003676">
    <property type="term" value="F:nucleic acid binding"/>
    <property type="evidence" value="ECO:0007669"/>
    <property type="project" value="InterPro"/>
</dbReference>
<evidence type="ECO:0000313" key="12">
    <source>
        <dbReference type="Proteomes" id="UP000608579"/>
    </source>
</evidence>
<protein>
    <recommendedName>
        <fullName evidence="6">tRNA(Ile2) 2-agmatinylcytidine synthetase TiaS</fullName>
        <shortName evidence="6">tRNA(Ile2)-agm2C synthetase</shortName>
        <ecNumber evidence="6">6.3.4.22</ecNumber>
    </recommendedName>
    <alternativeName>
        <fullName evidence="6">tRNA(Ile2) agmatidine synthetase</fullName>
    </alternativeName>
</protein>
<dbReference type="InterPro" id="IPR013696">
    <property type="entry name" value="TiaS_FLD"/>
</dbReference>
<keyword evidence="5 6" id="KW-0067">ATP-binding</keyword>
<dbReference type="InterPro" id="IPR053870">
    <property type="entry name" value="TiaS-like_TCKD"/>
</dbReference>
<sequence length="439" mass="48253">MGYRVLHIGVDDTDSKGGMCTTYVGAVARDRLLSLGLEEADYPSLVRLNPNCPFKTRGNAAVALHMRCPATLVDEAFKAVVEVVEELYERGYGDTQPGVAMRLGGSTPEELRGFAYRAVTELVELDEALNLAERHNIRIHRINGGRGVIGALAAVSYELGEHTFEAIAYRTRDNWGTVRRVDRQSVFEMDRITRGRTFDNVDYEAGEVRVTPHTPCPVLAGVRALTAEDALRGLGMIRFLEPVERVVVYRTNQATDKHLTARRIEELKPYVNAVVEGVVSSRPSTIKGGHVFFKLSDGTGEVVCAAYEPTKTLKKIAKQLIPGDRVKAMGGVKPKPEGLTLNLEKLEILELAELTVEKPPVCESCNRTMKSRGRGRGYECWGCGSVKGDAERRIVKLERGVRPGIYEAAASARRHLSKPLELCIRGVKRGGGEGSACYD</sequence>
<dbReference type="InterPro" id="IPR004365">
    <property type="entry name" value="NA-bd_OB_tRNA"/>
</dbReference>
<dbReference type="EC" id="6.3.4.22" evidence="6"/>
<organism evidence="11 12">
    <name type="scientific">Caldiarchaeum subterraneum</name>
    <dbReference type="NCBI Taxonomy" id="311458"/>
    <lineage>
        <taxon>Archaea</taxon>
        <taxon>Nitrososphaerota</taxon>
        <taxon>Candidatus Caldarchaeales</taxon>
        <taxon>Candidatus Caldarchaeaceae</taxon>
        <taxon>Candidatus Caldarchaeum</taxon>
    </lineage>
</organism>
<dbReference type="Proteomes" id="UP000608579">
    <property type="component" value="Unassembled WGS sequence"/>
</dbReference>
<accession>A0A832ZW63</accession>
<dbReference type="Pfam" id="PF22641">
    <property type="entry name" value="TiaS_TCKD"/>
    <property type="match status" value="1"/>
</dbReference>
<evidence type="ECO:0000259" key="7">
    <source>
        <dbReference type="Pfam" id="PF01336"/>
    </source>
</evidence>
<proteinExistence type="inferred from homology"/>
<dbReference type="SUPFAM" id="SSF50249">
    <property type="entry name" value="Nucleic acid-binding proteins"/>
    <property type="match status" value="1"/>
</dbReference>
<keyword evidence="3 6" id="KW-0819">tRNA processing</keyword>
<evidence type="ECO:0000313" key="11">
    <source>
        <dbReference type="EMBL" id="HIQ29997.1"/>
    </source>
</evidence>
<dbReference type="GO" id="GO:0005524">
    <property type="term" value="F:ATP binding"/>
    <property type="evidence" value="ECO:0007669"/>
    <property type="project" value="UniProtKB-KW"/>
</dbReference>
<dbReference type="GO" id="GO:0005737">
    <property type="term" value="C:cytoplasm"/>
    <property type="evidence" value="ECO:0007669"/>
    <property type="project" value="UniProtKB-SubCell"/>
</dbReference>
<evidence type="ECO:0000259" key="8">
    <source>
        <dbReference type="Pfam" id="PF08489"/>
    </source>
</evidence>
<keyword evidence="1 6" id="KW-0963">Cytoplasm</keyword>
<evidence type="ECO:0000256" key="3">
    <source>
        <dbReference type="ARBA" id="ARBA00022694"/>
    </source>
</evidence>
<dbReference type="InterPro" id="IPR055394">
    <property type="entry name" value="Zn_ribbon_TiaS"/>
</dbReference>
<name>A0A832ZW63_CALS0</name>
<evidence type="ECO:0000259" key="9">
    <source>
        <dbReference type="Pfam" id="PF22641"/>
    </source>
</evidence>
<dbReference type="InterPro" id="IPR012340">
    <property type="entry name" value="NA-bd_OB-fold"/>
</dbReference>
<dbReference type="CDD" id="cd04482">
    <property type="entry name" value="RPA2_OBF_like"/>
    <property type="match status" value="1"/>
</dbReference>
<dbReference type="Pfam" id="PF23783">
    <property type="entry name" value="Zn_ribbon_TiaS"/>
    <property type="match status" value="1"/>
</dbReference>
<dbReference type="AlphaFoldDB" id="A0A832ZW63"/>
<reference evidence="11" key="1">
    <citation type="journal article" date="2020" name="ISME J.">
        <title>Gammaproteobacteria mediating utilization of methyl-, sulfur- and petroleum organic compounds in deep ocean hydrothermal plumes.</title>
        <authorList>
            <person name="Zhou Z."/>
            <person name="Liu Y."/>
            <person name="Pan J."/>
            <person name="Cron B.R."/>
            <person name="Toner B.M."/>
            <person name="Anantharaman K."/>
            <person name="Breier J.A."/>
            <person name="Dick G.J."/>
            <person name="Li M."/>
        </authorList>
    </citation>
    <scope>NUCLEOTIDE SEQUENCE</scope>
    <source>
        <strain evidence="11">SZUA-1515</strain>
    </source>
</reference>
<keyword evidence="4 6" id="KW-0547">Nucleotide-binding</keyword>
<feature type="domain" description="TiaS FLD" evidence="8">
    <location>
        <begin position="145"/>
        <end position="258"/>
    </location>
</feature>
<dbReference type="Gene3D" id="2.40.50.1010">
    <property type="match status" value="1"/>
</dbReference>
<feature type="domain" description="TiaS C-terminal zinc ribbon" evidence="10">
    <location>
        <begin position="359"/>
        <end position="399"/>
    </location>
</feature>
<dbReference type="InterPro" id="IPR024913">
    <property type="entry name" value="tRNA_Ile2__agm2C_synt"/>
</dbReference>
<feature type="domain" description="TiaS-like TCKD" evidence="9">
    <location>
        <begin position="8"/>
        <end position="142"/>
    </location>
</feature>
<keyword evidence="2 6" id="KW-0436">Ligase</keyword>
<evidence type="ECO:0000256" key="6">
    <source>
        <dbReference type="HAMAP-Rule" id="MF_01892"/>
    </source>
</evidence>
<comment type="subcellular location">
    <subcellularLocation>
        <location evidence="6">Cytoplasm</location>
    </subcellularLocation>
</comment>
<comment type="catalytic activity">
    <reaction evidence="6">
        <text>cytidine(34) in tRNA(Ile2) + agmatine + ATP + H2O = 2-agmatinylcytidine(34) in tRNA(Ile2) + AMP + 2 phosphate + 2 H(+)</text>
        <dbReference type="Rhea" id="RHEA:43608"/>
        <dbReference type="Rhea" id="RHEA-COMP:10625"/>
        <dbReference type="Rhea" id="RHEA-COMP:10626"/>
        <dbReference type="ChEBI" id="CHEBI:15377"/>
        <dbReference type="ChEBI" id="CHEBI:15378"/>
        <dbReference type="ChEBI" id="CHEBI:30616"/>
        <dbReference type="ChEBI" id="CHEBI:43474"/>
        <dbReference type="ChEBI" id="CHEBI:58145"/>
        <dbReference type="ChEBI" id="CHEBI:82748"/>
        <dbReference type="ChEBI" id="CHEBI:83545"/>
        <dbReference type="ChEBI" id="CHEBI:456215"/>
        <dbReference type="EC" id="6.3.4.22"/>
    </reaction>
</comment>